<name>A0A4U5JKV7_9GAMM</name>
<dbReference type="Proteomes" id="UP000308707">
    <property type="component" value="Unassembled WGS sequence"/>
</dbReference>
<feature type="domain" description="DUF4124" evidence="2">
    <location>
        <begin position="40"/>
        <end position="81"/>
    </location>
</feature>
<protein>
    <submittedName>
        <fullName evidence="3">DUF4124 domain-containing protein</fullName>
    </submittedName>
</protein>
<dbReference type="Pfam" id="PF13511">
    <property type="entry name" value="DUF4124"/>
    <property type="match status" value="1"/>
</dbReference>
<evidence type="ECO:0000313" key="4">
    <source>
        <dbReference type="Proteomes" id="UP000308707"/>
    </source>
</evidence>
<feature type="region of interest" description="Disordered" evidence="1">
    <location>
        <begin position="63"/>
        <end position="91"/>
    </location>
</feature>
<evidence type="ECO:0000313" key="3">
    <source>
        <dbReference type="EMBL" id="TKR29745.1"/>
    </source>
</evidence>
<evidence type="ECO:0000256" key="1">
    <source>
        <dbReference type="SAM" id="MobiDB-lite"/>
    </source>
</evidence>
<dbReference type="EMBL" id="SZUA01000003">
    <property type="protein sequence ID" value="TKR29745.1"/>
    <property type="molecule type" value="Genomic_DNA"/>
</dbReference>
<dbReference type="OrthoDB" id="6027736at2"/>
<keyword evidence="4" id="KW-1185">Reference proteome</keyword>
<accession>A0A4U5JKV7</accession>
<sequence>MRLAWALAAGLAVGIGLAWWLSRETPEQAARKQARAERAAAAMAEDAKPVLYRWTDADGVVHLTDKPPKGRKYRKIDMRPQDGIRVDGDKQ</sequence>
<reference evidence="3 4" key="1">
    <citation type="submission" date="2019-04" db="EMBL/GenBank/DDBJ databases">
        <title>Reference strain of H23.</title>
        <authorList>
            <person name="Luo X."/>
        </authorList>
    </citation>
    <scope>NUCLEOTIDE SEQUENCE [LARGE SCALE GENOMIC DNA]</scope>
    <source>
        <strain evidence="3 4">H23</strain>
    </source>
</reference>
<organism evidence="3 4">
    <name type="scientific">Luteimonas gilva</name>
    <dbReference type="NCBI Taxonomy" id="2572684"/>
    <lineage>
        <taxon>Bacteria</taxon>
        <taxon>Pseudomonadati</taxon>
        <taxon>Pseudomonadota</taxon>
        <taxon>Gammaproteobacteria</taxon>
        <taxon>Lysobacterales</taxon>
        <taxon>Lysobacteraceae</taxon>
        <taxon>Luteimonas</taxon>
    </lineage>
</organism>
<comment type="caution">
    <text evidence="3">The sequence shown here is derived from an EMBL/GenBank/DDBJ whole genome shotgun (WGS) entry which is preliminary data.</text>
</comment>
<proteinExistence type="predicted"/>
<evidence type="ECO:0000259" key="2">
    <source>
        <dbReference type="Pfam" id="PF13511"/>
    </source>
</evidence>
<dbReference type="RefSeq" id="WP_137268148.1">
    <property type="nucleotide sequence ID" value="NZ_SZUA01000003.1"/>
</dbReference>
<gene>
    <name evidence="3" type="ORF">FCE95_16645</name>
</gene>
<feature type="compositionally biased region" description="Basic and acidic residues" evidence="1">
    <location>
        <begin position="75"/>
        <end position="91"/>
    </location>
</feature>
<dbReference type="InterPro" id="IPR025392">
    <property type="entry name" value="DUF4124"/>
</dbReference>
<dbReference type="AlphaFoldDB" id="A0A4U5JKV7"/>